<sequence>MASVDSPHRALPCHLFRVDRIYLTSIMSPSKKTISLPKYTGAEDDVPVDKWLRLFEAKASNVAWSERVRIKYISE</sequence>
<comment type="caution">
    <text evidence="1">The sequence shown here is derived from an EMBL/GenBank/DDBJ whole genome shotgun (WGS) entry which is preliminary data.</text>
</comment>
<gene>
    <name evidence="1" type="ORF">HPB52_019147</name>
</gene>
<evidence type="ECO:0000313" key="1">
    <source>
        <dbReference type="EMBL" id="KAH7984303.1"/>
    </source>
</evidence>
<evidence type="ECO:0000313" key="2">
    <source>
        <dbReference type="Proteomes" id="UP000821837"/>
    </source>
</evidence>
<protein>
    <submittedName>
        <fullName evidence="1">Uncharacterized protein</fullName>
    </submittedName>
</protein>
<keyword evidence="2" id="KW-1185">Reference proteome</keyword>
<dbReference type="EMBL" id="JABSTV010001245">
    <property type="protein sequence ID" value="KAH7984303.1"/>
    <property type="molecule type" value="Genomic_DNA"/>
</dbReference>
<proteinExistence type="predicted"/>
<name>A0A9D4TBF4_RHISA</name>
<reference evidence="1" key="1">
    <citation type="journal article" date="2020" name="Cell">
        <title>Large-Scale Comparative Analyses of Tick Genomes Elucidate Their Genetic Diversity and Vector Capacities.</title>
        <authorList>
            <consortium name="Tick Genome and Microbiome Consortium (TIGMIC)"/>
            <person name="Jia N."/>
            <person name="Wang J."/>
            <person name="Shi W."/>
            <person name="Du L."/>
            <person name="Sun Y."/>
            <person name="Zhan W."/>
            <person name="Jiang J.F."/>
            <person name="Wang Q."/>
            <person name="Zhang B."/>
            <person name="Ji P."/>
            <person name="Bell-Sakyi L."/>
            <person name="Cui X.M."/>
            <person name="Yuan T.T."/>
            <person name="Jiang B.G."/>
            <person name="Yang W.F."/>
            <person name="Lam T.T."/>
            <person name="Chang Q.C."/>
            <person name="Ding S.J."/>
            <person name="Wang X.J."/>
            <person name="Zhu J.G."/>
            <person name="Ruan X.D."/>
            <person name="Zhao L."/>
            <person name="Wei J.T."/>
            <person name="Ye R.Z."/>
            <person name="Que T.C."/>
            <person name="Du C.H."/>
            <person name="Zhou Y.H."/>
            <person name="Cheng J.X."/>
            <person name="Dai P.F."/>
            <person name="Guo W.B."/>
            <person name="Han X.H."/>
            <person name="Huang E.J."/>
            <person name="Li L.F."/>
            <person name="Wei W."/>
            <person name="Gao Y.C."/>
            <person name="Liu J.Z."/>
            <person name="Shao H.Z."/>
            <person name="Wang X."/>
            <person name="Wang C.C."/>
            <person name="Yang T.C."/>
            <person name="Huo Q.B."/>
            <person name="Li W."/>
            <person name="Chen H.Y."/>
            <person name="Chen S.E."/>
            <person name="Zhou L.G."/>
            <person name="Ni X.B."/>
            <person name="Tian J.H."/>
            <person name="Sheng Y."/>
            <person name="Liu T."/>
            <person name="Pan Y.S."/>
            <person name="Xia L.Y."/>
            <person name="Li J."/>
            <person name="Zhao F."/>
            <person name="Cao W.C."/>
        </authorList>
    </citation>
    <scope>NUCLEOTIDE SEQUENCE</scope>
    <source>
        <strain evidence="1">Rsan-2018</strain>
    </source>
</reference>
<organism evidence="1 2">
    <name type="scientific">Rhipicephalus sanguineus</name>
    <name type="common">Brown dog tick</name>
    <name type="synonym">Ixodes sanguineus</name>
    <dbReference type="NCBI Taxonomy" id="34632"/>
    <lineage>
        <taxon>Eukaryota</taxon>
        <taxon>Metazoa</taxon>
        <taxon>Ecdysozoa</taxon>
        <taxon>Arthropoda</taxon>
        <taxon>Chelicerata</taxon>
        <taxon>Arachnida</taxon>
        <taxon>Acari</taxon>
        <taxon>Parasitiformes</taxon>
        <taxon>Ixodida</taxon>
        <taxon>Ixodoidea</taxon>
        <taxon>Ixodidae</taxon>
        <taxon>Rhipicephalinae</taxon>
        <taxon>Rhipicephalus</taxon>
        <taxon>Rhipicephalus</taxon>
    </lineage>
</organism>
<dbReference type="Proteomes" id="UP000821837">
    <property type="component" value="Chromosome 1"/>
</dbReference>
<reference evidence="1" key="2">
    <citation type="submission" date="2021-09" db="EMBL/GenBank/DDBJ databases">
        <authorList>
            <person name="Jia N."/>
            <person name="Wang J."/>
            <person name="Shi W."/>
            <person name="Du L."/>
            <person name="Sun Y."/>
            <person name="Zhan W."/>
            <person name="Jiang J."/>
            <person name="Wang Q."/>
            <person name="Zhang B."/>
            <person name="Ji P."/>
            <person name="Sakyi L.B."/>
            <person name="Cui X."/>
            <person name="Yuan T."/>
            <person name="Jiang B."/>
            <person name="Yang W."/>
            <person name="Lam T.T.-Y."/>
            <person name="Chang Q."/>
            <person name="Ding S."/>
            <person name="Wang X."/>
            <person name="Zhu J."/>
            <person name="Ruan X."/>
            <person name="Zhao L."/>
            <person name="Wei J."/>
            <person name="Que T."/>
            <person name="Du C."/>
            <person name="Cheng J."/>
            <person name="Dai P."/>
            <person name="Han X."/>
            <person name="Huang E."/>
            <person name="Gao Y."/>
            <person name="Liu J."/>
            <person name="Shao H."/>
            <person name="Ye R."/>
            <person name="Li L."/>
            <person name="Wei W."/>
            <person name="Wang X."/>
            <person name="Wang C."/>
            <person name="Huo Q."/>
            <person name="Li W."/>
            <person name="Guo W."/>
            <person name="Chen H."/>
            <person name="Chen S."/>
            <person name="Zhou L."/>
            <person name="Zhou L."/>
            <person name="Ni X."/>
            <person name="Tian J."/>
            <person name="Zhou Y."/>
            <person name="Sheng Y."/>
            <person name="Liu T."/>
            <person name="Pan Y."/>
            <person name="Xia L."/>
            <person name="Li J."/>
            <person name="Zhao F."/>
            <person name="Cao W."/>
        </authorList>
    </citation>
    <scope>NUCLEOTIDE SEQUENCE</scope>
    <source>
        <strain evidence="1">Rsan-2018</strain>
        <tissue evidence="1">Larvae</tissue>
    </source>
</reference>
<dbReference type="AlphaFoldDB" id="A0A9D4TBF4"/>
<accession>A0A9D4TBF4</accession>